<evidence type="ECO:0000313" key="5">
    <source>
        <dbReference type="Proteomes" id="UP000199758"/>
    </source>
</evidence>
<dbReference type="NCBIfam" id="NF004196">
    <property type="entry name" value="PRK05650.1"/>
    <property type="match status" value="1"/>
</dbReference>
<dbReference type="PANTHER" id="PTHR44196:SF1">
    <property type="entry name" value="DEHYDROGENASE_REDUCTASE SDR FAMILY MEMBER 7B"/>
    <property type="match status" value="1"/>
</dbReference>
<organism evidence="4 5">
    <name type="scientific">Hydrocarboniphaga daqingensis</name>
    <dbReference type="NCBI Taxonomy" id="490188"/>
    <lineage>
        <taxon>Bacteria</taxon>
        <taxon>Pseudomonadati</taxon>
        <taxon>Pseudomonadota</taxon>
        <taxon>Gammaproteobacteria</taxon>
        <taxon>Nevskiales</taxon>
        <taxon>Nevskiaceae</taxon>
        <taxon>Hydrocarboniphaga</taxon>
    </lineage>
</organism>
<dbReference type="AlphaFoldDB" id="A0A1M5LSV2"/>
<dbReference type="InterPro" id="IPR002347">
    <property type="entry name" value="SDR_fam"/>
</dbReference>
<dbReference type="InterPro" id="IPR020904">
    <property type="entry name" value="Sc_DH/Rdtase_CS"/>
</dbReference>
<protein>
    <submittedName>
        <fullName evidence="4">NADP-dependent 3-hydroxy acid dehydrogenase YdfG</fullName>
    </submittedName>
</protein>
<dbReference type="EMBL" id="FQWZ01000002">
    <property type="protein sequence ID" value="SHG68066.1"/>
    <property type="molecule type" value="Genomic_DNA"/>
</dbReference>
<dbReference type="Proteomes" id="UP000199758">
    <property type="component" value="Unassembled WGS sequence"/>
</dbReference>
<reference evidence="4 5" key="1">
    <citation type="submission" date="2016-11" db="EMBL/GenBank/DDBJ databases">
        <authorList>
            <person name="Jaros S."/>
            <person name="Januszkiewicz K."/>
            <person name="Wedrychowicz H."/>
        </authorList>
    </citation>
    <scope>NUCLEOTIDE SEQUENCE [LARGE SCALE GENOMIC DNA]</scope>
    <source>
        <strain evidence="4 5">CGMCC 1.7049</strain>
    </source>
</reference>
<dbReference type="FunFam" id="3.40.50.720:FF:000084">
    <property type="entry name" value="Short-chain dehydrogenase reductase"/>
    <property type="match status" value="1"/>
</dbReference>
<dbReference type="Pfam" id="PF00106">
    <property type="entry name" value="adh_short"/>
    <property type="match status" value="1"/>
</dbReference>
<dbReference type="RefSeq" id="WP_072894952.1">
    <property type="nucleotide sequence ID" value="NZ_FQWZ01000002.1"/>
</dbReference>
<dbReference type="PROSITE" id="PS00061">
    <property type="entry name" value="ADH_SHORT"/>
    <property type="match status" value="1"/>
</dbReference>
<dbReference type="PRINTS" id="PR00081">
    <property type="entry name" value="GDHRDH"/>
</dbReference>
<accession>A0A1M5LSV2</accession>
<proteinExistence type="inferred from homology"/>
<evidence type="ECO:0000256" key="3">
    <source>
        <dbReference type="RuleBase" id="RU000363"/>
    </source>
</evidence>
<dbReference type="GO" id="GO:0016491">
    <property type="term" value="F:oxidoreductase activity"/>
    <property type="evidence" value="ECO:0007669"/>
    <property type="project" value="UniProtKB-KW"/>
</dbReference>
<evidence type="ECO:0000256" key="1">
    <source>
        <dbReference type="ARBA" id="ARBA00006484"/>
    </source>
</evidence>
<dbReference type="InterPro" id="IPR036291">
    <property type="entry name" value="NAD(P)-bd_dom_sf"/>
</dbReference>
<dbReference type="GO" id="GO:0016020">
    <property type="term" value="C:membrane"/>
    <property type="evidence" value="ECO:0007669"/>
    <property type="project" value="TreeGrafter"/>
</dbReference>
<comment type="similarity">
    <text evidence="1 3">Belongs to the short-chain dehydrogenases/reductases (SDR) family.</text>
</comment>
<dbReference type="STRING" id="490188.SAMN04488068_1072"/>
<dbReference type="Gene3D" id="3.40.50.720">
    <property type="entry name" value="NAD(P)-binding Rossmann-like Domain"/>
    <property type="match status" value="1"/>
</dbReference>
<dbReference type="SUPFAM" id="SSF51735">
    <property type="entry name" value="NAD(P)-binding Rossmann-fold domains"/>
    <property type="match status" value="1"/>
</dbReference>
<sequence>MTLAGQRVLITGAGSGLGRALALQFASAGARVACTDVNLESAQQTAALLPPRGAAATLALALALDVRSEAEFTDVVAAVQQAWGGVDVLVNNAGVATAGTVAESPLDQWRFIIDINLLGCVRGARAVIPLMQQQRAGHIVNIASFAGIANPPALASYNATKAAVISLSETLRFEMAPHGVGVSVACPSFFQTALMETSRAAAPAAGGDVAPQMSRIVARLMQKATVSADDVAADIVDAVRRPRFLVITHADARQRYHLKRLLPERYFRMARKATEAFLAR</sequence>
<keyword evidence="5" id="KW-1185">Reference proteome</keyword>
<evidence type="ECO:0000256" key="2">
    <source>
        <dbReference type="ARBA" id="ARBA00023002"/>
    </source>
</evidence>
<dbReference type="OrthoDB" id="4690547at2"/>
<gene>
    <name evidence="4" type="ORF">SAMN04488068_1072</name>
</gene>
<name>A0A1M5LSV2_9GAMM</name>
<evidence type="ECO:0000313" key="4">
    <source>
        <dbReference type="EMBL" id="SHG68066.1"/>
    </source>
</evidence>
<keyword evidence="2" id="KW-0560">Oxidoreductase</keyword>
<dbReference type="PRINTS" id="PR00080">
    <property type="entry name" value="SDRFAMILY"/>
</dbReference>
<dbReference type="PANTHER" id="PTHR44196">
    <property type="entry name" value="DEHYDROGENASE/REDUCTASE SDR FAMILY MEMBER 7B"/>
    <property type="match status" value="1"/>
</dbReference>